<accession>A0A4S4L0W0</accession>
<evidence type="ECO:0000256" key="1">
    <source>
        <dbReference type="SAM" id="MobiDB-lite"/>
    </source>
</evidence>
<feature type="region of interest" description="Disordered" evidence="1">
    <location>
        <begin position="100"/>
        <end position="132"/>
    </location>
</feature>
<dbReference type="Gene3D" id="3.40.1170.10">
    <property type="entry name" value="DNA repair protein MutS, domain I"/>
    <property type="match status" value="1"/>
</dbReference>
<feature type="compositionally biased region" description="Low complexity" evidence="1">
    <location>
        <begin position="120"/>
        <end position="132"/>
    </location>
</feature>
<dbReference type="InterPro" id="IPR016151">
    <property type="entry name" value="DNA_mismatch_repair_MutS_N"/>
</dbReference>
<dbReference type="AlphaFoldDB" id="A0A4S4L0W0"/>
<feature type="region of interest" description="Disordered" evidence="1">
    <location>
        <begin position="430"/>
        <end position="464"/>
    </location>
</feature>
<keyword evidence="3" id="KW-1185">Reference proteome</keyword>
<gene>
    <name evidence="2" type="ORF">EW146_g10072</name>
</gene>
<evidence type="ECO:0000313" key="3">
    <source>
        <dbReference type="Proteomes" id="UP000310158"/>
    </source>
</evidence>
<reference evidence="2 3" key="1">
    <citation type="submission" date="2019-02" db="EMBL/GenBank/DDBJ databases">
        <title>Genome sequencing of the rare red list fungi Bondarzewia mesenterica.</title>
        <authorList>
            <person name="Buettner E."/>
            <person name="Kellner H."/>
        </authorList>
    </citation>
    <scope>NUCLEOTIDE SEQUENCE [LARGE SCALE GENOMIC DNA]</scope>
    <source>
        <strain evidence="2 3">DSM 108281</strain>
    </source>
</reference>
<dbReference type="InterPro" id="IPR036678">
    <property type="entry name" value="MutS_con_dom_sf"/>
</dbReference>
<feature type="region of interest" description="Disordered" evidence="1">
    <location>
        <begin position="818"/>
        <end position="852"/>
    </location>
</feature>
<comment type="caution">
    <text evidence="2">The sequence shown here is derived from an EMBL/GenBank/DDBJ whole genome shotgun (WGS) entry which is preliminary data.</text>
</comment>
<feature type="compositionally biased region" description="Polar residues" evidence="1">
    <location>
        <begin position="825"/>
        <end position="846"/>
    </location>
</feature>
<dbReference type="EMBL" id="SGPL01001096">
    <property type="protein sequence ID" value="THH04825.1"/>
    <property type="molecule type" value="Genomic_DNA"/>
</dbReference>
<name>A0A4S4L0W0_9AGAM</name>
<proteinExistence type="predicted"/>
<evidence type="ECO:0000313" key="2">
    <source>
        <dbReference type="EMBL" id="THH04825.1"/>
    </source>
</evidence>
<dbReference type="Gene3D" id="3.30.420.110">
    <property type="entry name" value="MutS, connector domain"/>
    <property type="match status" value="1"/>
</dbReference>
<feature type="compositionally biased region" description="Basic and acidic residues" evidence="1">
    <location>
        <begin position="441"/>
        <end position="464"/>
    </location>
</feature>
<dbReference type="GO" id="GO:0005524">
    <property type="term" value="F:ATP binding"/>
    <property type="evidence" value="ECO:0007669"/>
    <property type="project" value="InterPro"/>
</dbReference>
<sequence>MPIIRYASPPDCSGAGSVGYLGNAGWPADAGPYVLFLTVPSRSCLATFRQASRLTSTHHRTTTISTAFSVIWRTHCGYSCAHINPTRRISLAGRFLRTSRVPQDPEASPSSASYEDPGCPSRSPYPLPSLTRLPTPTRKLMLWKSFVDRSTRPIFSHPVSLARSMEVPPYRAQRTGRNSATPRLVLEPLPELISHIHFPLSRLAVCAHCVPPFLLVKNLTHTRGYVLDRPPPQRWGVPNPSRWHGMDAALRQVCTARTTRTFPFEEAAEGASRPSLVFNLALALRSRCMQKKVSPIAPRRCSNKSTSRNSFRTHPLARDKLLTLHASGTPSVMIHRPCGRVDVFRDEQSTGSMLSGSIQAQHTATPPPRLRRGCRQHHGCKSVACSSGLRQSRPAKPLASSVITPLSTESSLIPQHPSTRTFSCASLHGTGSVPPPFVEPADPRGPLDHPPSHHPSPEIRTRTKNPRRWDRPAFELVLRGITATAPSSLFARTRSAGGKDKDKDGGDGGFYTAHGPSALYVERHVLHTNSVLKYLGAGGRAAGLPSANLSASIAKTFWRDALTIKQPKAEIWVLKLGQGRKAKKFLLDEDALIPTGTTLGTTDRDFDLKKLKNVLDRCGVVFTERKPSEFTLEEDLTRLLTLSTTASPSTIPQLSLPTSAPDTLAALLAYLSLFGDPSNHGAWVIRMHDLDQHMRLDSSALRVLNLVEVRELILVEPQPHVGCEMSQHCAPIFFDTLITAPSSTPYTTLNNAFAASSNLTLSRTTRAIVELHHKLRDLHSRVTLSQIPIQTSIVQPAKRNSVSSIPCPALASPASKSVNGCHMSRASTTTNANAPSLVSTPVTSPRNKIADP</sequence>
<dbReference type="GO" id="GO:0030983">
    <property type="term" value="F:mismatched DNA binding"/>
    <property type="evidence" value="ECO:0007669"/>
    <property type="project" value="InterPro"/>
</dbReference>
<feature type="compositionally biased region" description="Polar residues" evidence="1">
    <location>
        <begin position="349"/>
        <end position="364"/>
    </location>
</feature>
<protein>
    <submittedName>
        <fullName evidence="2">Uncharacterized protein</fullName>
    </submittedName>
</protein>
<dbReference type="GO" id="GO:0006298">
    <property type="term" value="P:mismatch repair"/>
    <property type="evidence" value="ECO:0007669"/>
    <property type="project" value="InterPro"/>
</dbReference>
<organism evidence="2 3">
    <name type="scientific">Bondarzewia mesenterica</name>
    <dbReference type="NCBI Taxonomy" id="1095465"/>
    <lineage>
        <taxon>Eukaryota</taxon>
        <taxon>Fungi</taxon>
        <taxon>Dikarya</taxon>
        <taxon>Basidiomycota</taxon>
        <taxon>Agaricomycotina</taxon>
        <taxon>Agaricomycetes</taxon>
        <taxon>Russulales</taxon>
        <taxon>Bondarzewiaceae</taxon>
        <taxon>Bondarzewia</taxon>
    </lineage>
</organism>
<feature type="region of interest" description="Disordered" evidence="1">
    <location>
        <begin position="349"/>
        <end position="375"/>
    </location>
</feature>
<dbReference type="Proteomes" id="UP000310158">
    <property type="component" value="Unassembled WGS sequence"/>
</dbReference>